<dbReference type="Pfam" id="PF00668">
    <property type="entry name" value="Condensation"/>
    <property type="match status" value="1"/>
</dbReference>
<dbReference type="InterPro" id="IPR001242">
    <property type="entry name" value="Condensation_dom"/>
</dbReference>
<sequence length="448" mass="48181">MTTFPFTFEQNFLRGQHETDGSTAGFGQRPISSGALRVRGPLDPSRLDAAIQDAVGLHPQARAAVRPEGQEIRASATVRVEELGLVADADTVHDDTMPDDTMPDDAADGRDRAAEEFVAACESHPFSERDFPPLRAYLGRFDDDDAVLVLVGFLPLIDVWSIELLLRDITRLYAGETVAPPPSYADYAAQQSTASTGSTWADRLAGAEAHVLESDHPAAEHPSGTTRVDRFPVDATISGGIQRLAEESRSSAYMVLLAAHAVELARTTGRRRGLVWMLTAGPGRRDDKWTDTVGYFANMCPLPVGLDGCDTFRDAVSAVRAAALESLTHEIPFVELLTIAGPQLAKLERPGMVVPGFAMFQSPAGAQLAEAGEVRFDAVHRVRSQDAGPGIPDDAILWTIERGSDGTVYYALSSSADRWEAPSVRAMAEGFARSLSALVTAPDQPIDL</sequence>
<organism evidence="3 4">
    <name type="scientific">Myceligenerans indicum</name>
    <dbReference type="NCBI Taxonomy" id="2593663"/>
    <lineage>
        <taxon>Bacteria</taxon>
        <taxon>Bacillati</taxon>
        <taxon>Actinomycetota</taxon>
        <taxon>Actinomycetes</taxon>
        <taxon>Micrococcales</taxon>
        <taxon>Promicromonosporaceae</taxon>
        <taxon>Myceligenerans</taxon>
    </lineage>
</organism>
<evidence type="ECO:0000256" key="1">
    <source>
        <dbReference type="SAM" id="MobiDB-lite"/>
    </source>
</evidence>
<dbReference type="PANTHER" id="PTHR45527:SF1">
    <property type="entry name" value="FATTY ACID SYNTHASE"/>
    <property type="match status" value="1"/>
</dbReference>
<evidence type="ECO:0000313" key="3">
    <source>
        <dbReference type="EMBL" id="MBL0885618.1"/>
    </source>
</evidence>
<dbReference type="SUPFAM" id="SSF52777">
    <property type="entry name" value="CoA-dependent acyltransferases"/>
    <property type="match status" value="2"/>
</dbReference>
<dbReference type="Gene3D" id="3.30.559.10">
    <property type="entry name" value="Chloramphenicol acetyltransferase-like domain"/>
    <property type="match status" value="1"/>
</dbReference>
<protein>
    <recommendedName>
        <fullName evidence="2">Condensation domain-containing protein</fullName>
    </recommendedName>
</protein>
<name>A0ABS1LIG5_9MICO</name>
<dbReference type="EMBL" id="JABBYC010000004">
    <property type="protein sequence ID" value="MBL0885618.1"/>
    <property type="molecule type" value="Genomic_DNA"/>
</dbReference>
<gene>
    <name evidence="3" type="ORF">HGK34_04860</name>
</gene>
<keyword evidence="4" id="KW-1185">Reference proteome</keyword>
<dbReference type="PANTHER" id="PTHR45527">
    <property type="entry name" value="NONRIBOSOMAL PEPTIDE SYNTHETASE"/>
    <property type="match status" value="1"/>
</dbReference>
<reference evidence="3 4" key="1">
    <citation type="journal article" date="2021" name="Arch. Microbiol.">
        <title>Myceligenerans indicum sp. nov., an actinobacterium isolated from mangrove sediment of Sundarbans, India.</title>
        <authorList>
            <person name="Asha K."/>
            <person name="Bhadury P."/>
        </authorList>
    </citation>
    <scope>NUCLEOTIDE SEQUENCE [LARGE SCALE GENOMIC DNA]</scope>
    <source>
        <strain evidence="3 4">I2</strain>
    </source>
</reference>
<feature type="domain" description="Condensation" evidence="2">
    <location>
        <begin position="102"/>
        <end position="343"/>
    </location>
</feature>
<evidence type="ECO:0000259" key="2">
    <source>
        <dbReference type="Pfam" id="PF00668"/>
    </source>
</evidence>
<proteinExistence type="predicted"/>
<dbReference type="Gene3D" id="3.30.559.30">
    <property type="entry name" value="Nonribosomal peptide synthetase, condensation domain"/>
    <property type="match status" value="1"/>
</dbReference>
<evidence type="ECO:0000313" key="4">
    <source>
        <dbReference type="Proteomes" id="UP000675409"/>
    </source>
</evidence>
<dbReference type="InterPro" id="IPR023213">
    <property type="entry name" value="CAT-like_dom_sf"/>
</dbReference>
<accession>A0ABS1LIG5</accession>
<comment type="caution">
    <text evidence="3">The sequence shown here is derived from an EMBL/GenBank/DDBJ whole genome shotgun (WGS) entry which is preliminary data.</text>
</comment>
<dbReference type="Proteomes" id="UP000675409">
    <property type="component" value="Unassembled WGS sequence"/>
</dbReference>
<feature type="region of interest" description="Disordered" evidence="1">
    <location>
        <begin position="15"/>
        <end position="40"/>
    </location>
</feature>
<dbReference type="RefSeq" id="WP_201845447.1">
    <property type="nucleotide sequence ID" value="NZ_JABBYC010000004.1"/>
</dbReference>